<evidence type="ECO:0000313" key="3">
    <source>
        <dbReference type="EMBL" id="BAF86657.1"/>
    </source>
</evidence>
<evidence type="ECO:0000313" key="4">
    <source>
        <dbReference type="Proteomes" id="UP000000270"/>
    </source>
</evidence>
<reference evidence="3 4" key="5">
    <citation type="journal article" date="2010" name="Appl. Environ. Microbiol.">
        <title>phrR-like gene praR of Azorhizobium caulinodans ORS571 is essential for symbiosis with Sesbania rostrata and is involved in expression of reb genes.</title>
        <authorList>
            <person name="Akiba N."/>
            <person name="Aono T."/>
            <person name="Toyazaki H."/>
            <person name="Sato S."/>
            <person name="Oyaizu H."/>
        </authorList>
    </citation>
    <scope>NUCLEOTIDE SEQUENCE [LARGE SCALE GENOMIC DNA]</scope>
    <source>
        <strain evidence="4">ATCC 43989 / DSM 5975 / JCM 20966 / LMG 6465 / NBRC 14845 / NCIMB 13405 / ORS 571</strain>
    </source>
</reference>
<reference evidence="3 4" key="1">
    <citation type="journal article" date="2007" name="Appl. Environ. Microbiol.">
        <title>Rhizobial factors required for stem nodule maturation and maintenance in Sesbania rostrata-Azorhizobium caulinodans ORS571 symbiosis.</title>
        <authorList>
            <person name="Suzuki S."/>
            <person name="Aono T."/>
            <person name="Lee KB."/>
            <person name="Suzuki T."/>
            <person name="Liu CT."/>
            <person name="Miwa H."/>
            <person name="Wakao S."/>
            <person name="Iki T."/>
            <person name="Oyaizu H."/>
        </authorList>
    </citation>
    <scope>NUCLEOTIDE SEQUENCE [LARGE SCALE GENOMIC DNA]</scope>
    <source>
        <strain evidence="4">ATCC 43989 / DSM 5975 / JCM 20966 / LMG 6465 / NBRC 14845 / NCIMB 13405 / ORS 571</strain>
    </source>
</reference>
<evidence type="ECO:0008006" key="5">
    <source>
        <dbReference type="Google" id="ProtNLM"/>
    </source>
</evidence>
<evidence type="ECO:0000256" key="2">
    <source>
        <dbReference type="SAM" id="SignalP"/>
    </source>
</evidence>
<dbReference type="Proteomes" id="UP000000270">
    <property type="component" value="Chromosome"/>
</dbReference>
<keyword evidence="4" id="KW-1185">Reference proteome</keyword>
<reference evidence="3 4" key="3">
    <citation type="journal article" date="2008" name="BMC Genomics">
        <title>The genome of the versatile nitrogen fixer Azorhizobium caulinodans ORS571.</title>
        <authorList>
            <person name="Lee KB."/>
            <person name="Backer P.D."/>
            <person name="Aono T."/>
            <person name="Liu CT."/>
            <person name="Suzuki S."/>
            <person name="Suzuki T."/>
            <person name="Kaneko T."/>
            <person name="Yamada M."/>
            <person name="Tabata S."/>
            <person name="Kupfer D.M."/>
            <person name="Najar F.Z."/>
            <person name="Wiley G.B."/>
            <person name="Roe B."/>
            <person name="Binnewies T.T."/>
            <person name="Ussery D.W."/>
            <person name="D'Haeze W."/>
            <person name="Herder J.D."/>
            <person name="Gevers D."/>
            <person name="Vereecke D."/>
            <person name="Holsters M."/>
            <person name="Oyaizu H."/>
        </authorList>
    </citation>
    <scope>NUCLEOTIDE SEQUENCE [LARGE SCALE GENOMIC DNA]</scope>
    <source>
        <strain evidence="4">ATCC 43989 / DSM 5975 / JCM 20966 / LMG 6465 / NBRC 14845 / NCIMB 13405 / ORS 571</strain>
    </source>
</reference>
<dbReference type="HOGENOM" id="CLU_122346_1_0_5"/>
<proteinExistence type="predicted"/>
<protein>
    <recommendedName>
        <fullName evidence="5">Flagellar basal body-associated FliL family protein</fullName>
    </recommendedName>
</protein>
<accession>A8IPN6</accession>
<dbReference type="AlphaFoldDB" id="A8IPN6"/>
<keyword evidence="2" id="KW-0732">Signal</keyword>
<reference evidence="4" key="2">
    <citation type="submission" date="2007-04" db="EMBL/GenBank/DDBJ databases">
        <title>Complete genome sequence of the nitrogen-fixing bacterium Azorhizobium caulinodans ORS571.</title>
        <authorList>
            <person name="Lee K.B."/>
            <person name="Backer P.D."/>
            <person name="Aono T."/>
            <person name="Liu C.T."/>
            <person name="Suzuki S."/>
            <person name="Suzuki T."/>
            <person name="Kaneko T."/>
            <person name="Yamada M."/>
            <person name="Tabata S."/>
            <person name="Kupfer D.M."/>
            <person name="Najar F.Z."/>
            <person name="Wiley G.B."/>
            <person name="Roe B."/>
            <person name="Binnewies T."/>
            <person name="Ussery D."/>
            <person name="Vereecke D."/>
            <person name="Gevers D."/>
            <person name="Holsters M."/>
            <person name="Oyaizu H."/>
        </authorList>
    </citation>
    <scope>NUCLEOTIDE SEQUENCE [LARGE SCALE GENOMIC DNA]</scope>
    <source>
        <strain evidence="4">ATCC 43989 / DSM 5975 / JCM 20966 / LMG 6465 / NBRC 14845 / NCIMB 13405 / ORS 571</strain>
    </source>
</reference>
<dbReference type="STRING" id="438753.AZC_0659"/>
<feature type="region of interest" description="Disordered" evidence="1">
    <location>
        <begin position="152"/>
        <end position="171"/>
    </location>
</feature>
<name>A8IPN6_AZOC5</name>
<dbReference type="EMBL" id="AP009384">
    <property type="protein sequence ID" value="BAF86657.1"/>
    <property type="molecule type" value="Genomic_DNA"/>
</dbReference>
<dbReference type="RefSeq" id="WP_012169190.1">
    <property type="nucleotide sequence ID" value="NC_009937.1"/>
</dbReference>
<gene>
    <name evidence="3" type="ordered locus">AZC_0659</name>
</gene>
<feature type="chain" id="PRO_5002724590" description="Flagellar basal body-associated FliL family protein" evidence="2">
    <location>
        <begin position="23"/>
        <end position="171"/>
    </location>
</feature>
<dbReference type="KEGG" id="azc:AZC_0659"/>
<organism evidence="3 4">
    <name type="scientific">Azorhizobium caulinodans (strain ATCC 43989 / DSM 5975 / JCM 20966 / LMG 6465 / NBRC 14845 / NCIMB 13405 / ORS 571)</name>
    <dbReference type="NCBI Taxonomy" id="438753"/>
    <lineage>
        <taxon>Bacteria</taxon>
        <taxon>Pseudomonadati</taxon>
        <taxon>Pseudomonadota</taxon>
        <taxon>Alphaproteobacteria</taxon>
        <taxon>Hyphomicrobiales</taxon>
        <taxon>Xanthobacteraceae</taxon>
        <taxon>Azorhizobium</taxon>
    </lineage>
</organism>
<evidence type="ECO:0000256" key="1">
    <source>
        <dbReference type="SAM" id="MobiDB-lite"/>
    </source>
</evidence>
<reference evidence="3 4" key="6">
    <citation type="journal article" date="2011" name="Appl. Environ. Microbiol.">
        <title>Involvement of the azorhizobial chromosome partition gene (parA) in the onset of bacteroid differentiation during Sesbania rostrata stem nodule development.</title>
        <authorList>
            <person name="Liu CT."/>
            <person name="Lee KB."/>
            <person name="Wang YS."/>
            <person name="Peng MH."/>
            <person name="Lee KT."/>
            <person name="Suzuki S."/>
            <person name="Suzuki T."/>
            <person name="Oyaizu H."/>
        </authorList>
    </citation>
    <scope>NUCLEOTIDE SEQUENCE [LARGE SCALE GENOMIC DNA]</scope>
    <source>
        <strain evidence="4">ATCC 43989 / DSM 5975 / JCM 20966 / LMG 6465 / NBRC 14845 / NCIMB 13405 / ORS 571</strain>
    </source>
</reference>
<feature type="compositionally biased region" description="Basic and acidic residues" evidence="1">
    <location>
        <begin position="161"/>
        <end position="171"/>
    </location>
</feature>
<dbReference type="eggNOG" id="ENOG5032TD2">
    <property type="taxonomic scope" value="Bacteria"/>
</dbReference>
<reference evidence="3 4" key="4">
    <citation type="journal article" date="2009" name="Appl. Environ. Microbiol.">
        <title>Comparative genome-wide transcriptional profiling of Azorhizobium caulinodans ORS571 grown under free-living and symbiotic conditions.</title>
        <authorList>
            <person name="Tsukada S."/>
            <person name="Aono T."/>
            <person name="Akiba N."/>
            <person name="Lee KB."/>
            <person name="Liu CT."/>
            <person name="Toyazaki H."/>
            <person name="Oyaizu H."/>
        </authorList>
    </citation>
    <scope>NUCLEOTIDE SEQUENCE [LARGE SCALE GENOMIC DNA]</scope>
    <source>
        <strain evidence="4">ATCC 43989 / DSM 5975 / JCM 20966 / LMG 6465 / NBRC 14845 / NCIMB 13405 / ORS 571</strain>
    </source>
</reference>
<feature type="signal peptide" evidence="2">
    <location>
        <begin position="1"/>
        <end position="22"/>
    </location>
</feature>
<sequence length="171" mass="18682">MIKFVVIGVWVCAVTLASSYGAAYWAAGANLGKAEDPYLPGLEYKRVPTITVPMIMDGQVKGYVIAKLVFTADAGTLKKLSVDPVVFVVNDAFSEIYNNGRVESGKISKYNLKDMTDRVKEKVNARLNGPVIQEILIDGINYVDKNDIRTVANQQQQSSKGQDKGDAKPSH</sequence>